<dbReference type="Proteomes" id="UP000702209">
    <property type="component" value="Unassembled WGS sequence"/>
</dbReference>
<dbReference type="GO" id="GO:0006508">
    <property type="term" value="P:proteolysis"/>
    <property type="evidence" value="ECO:0007669"/>
    <property type="project" value="UniProtKB-KW"/>
</dbReference>
<dbReference type="RefSeq" id="WP_195129544.1">
    <property type="nucleotide sequence ID" value="NZ_JADLQX010000007.1"/>
</dbReference>
<keyword evidence="2" id="KW-0645">Protease</keyword>
<dbReference type="EMBL" id="JADLQX010000007">
    <property type="protein sequence ID" value="MBF6298235.1"/>
    <property type="molecule type" value="Genomic_DNA"/>
</dbReference>
<keyword evidence="2" id="KW-0378">Hydrolase</keyword>
<comment type="caution">
    <text evidence="2">The sequence shown here is derived from an EMBL/GenBank/DDBJ whole genome shotgun (WGS) entry which is preliminary data.</text>
</comment>
<dbReference type="SUPFAM" id="SSF81923">
    <property type="entry name" value="Double Clp-N motif"/>
    <property type="match status" value="1"/>
</dbReference>
<proteinExistence type="predicted"/>
<dbReference type="InterPro" id="IPR004176">
    <property type="entry name" value="Clp_R_N"/>
</dbReference>
<organism evidence="2 3">
    <name type="scientific">Nocardia amamiensis</name>
    <dbReference type="NCBI Taxonomy" id="404578"/>
    <lineage>
        <taxon>Bacteria</taxon>
        <taxon>Bacillati</taxon>
        <taxon>Actinomycetota</taxon>
        <taxon>Actinomycetes</taxon>
        <taxon>Mycobacteriales</taxon>
        <taxon>Nocardiaceae</taxon>
        <taxon>Nocardia</taxon>
    </lineage>
</organism>
<evidence type="ECO:0000313" key="3">
    <source>
        <dbReference type="Proteomes" id="UP000702209"/>
    </source>
</evidence>
<evidence type="ECO:0000259" key="1">
    <source>
        <dbReference type="Pfam" id="PF02861"/>
    </source>
</evidence>
<name>A0ABS0CQ18_9NOCA</name>
<reference evidence="2 3" key="1">
    <citation type="submission" date="2020-10" db="EMBL/GenBank/DDBJ databases">
        <title>Identification of Nocardia species via Next-generation sequencing and recognition of intraspecies genetic diversity.</title>
        <authorList>
            <person name="Li P."/>
            <person name="Li P."/>
            <person name="Lu B."/>
        </authorList>
    </citation>
    <scope>NUCLEOTIDE SEQUENCE [LARGE SCALE GENOMIC DNA]</scope>
    <source>
        <strain evidence="2 3">BJ06-0157</strain>
    </source>
</reference>
<dbReference type="Gene3D" id="1.10.1780.10">
    <property type="entry name" value="Clp, N-terminal domain"/>
    <property type="match status" value="1"/>
</dbReference>
<feature type="domain" description="Clp R" evidence="1">
    <location>
        <begin position="8"/>
        <end position="71"/>
    </location>
</feature>
<dbReference type="GO" id="GO:0008233">
    <property type="term" value="F:peptidase activity"/>
    <property type="evidence" value="ECO:0007669"/>
    <property type="project" value="UniProtKB-KW"/>
</dbReference>
<dbReference type="Pfam" id="PF02861">
    <property type="entry name" value="Clp_N"/>
    <property type="match status" value="1"/>
</dbReference>
<gene>
    <name evidence="2" type="ORF">IU459_11855</name>
</gene>
<protein>
    <submittedName>
        <fullName evidence="2">Clp protease N-terminal domain-containing protein</fullName>
    </submittedName>
</protein>
<sequence>MAKPIIRTPMYEQLLADAENLARDRGDGWVGVEHVLIAAFSDPDAISTVELRDRMGVDPAELIRRLGQIIDAPIPGPGEYRVRSLDGTVKIRRITKSA</sequence>
<accession>A0ABS0CQ18</accession>
<dbReference type="InterPro" id="IPR036628">
    <property type="entry name" value="Clp_N_dom_sf"/>
</dbReference>
<evidence type="ECO:0000313" key="2">
    <source>
        <dbReference type="EMBL" id="MBF6298235.1"/>
    </source>
</evidence>
<keyword evidence="3" id="KW-1185">Reference proteome</keyword>